<evidence type="ECO:0000313" key="1">
    <source>
        <dbReference type="EMBL" id="KKN06368.1"/>
    </source>
</evidence>
<evidence type="ECO:0008006" key="2">
    <source>
        <dbReference type="Google" id="ProtNLM"/>
    </source>
</evidence>
<reference evidence="1" key="1">
    <citation type="journal article" date="2015" name="Nature">
        <title>Complex archaea that bridge the gap between prokaryotes and eukaryotes.</title>
        <authorList>
            <person name="Spang A."/>
            <person name="Saw J.H."/>
            <person name="Jorgensen S.L."/>
            <person name="Zaremba-Niedzwiedzka K."/>
            <person name="Martijn J."/>
            <person name="Lind A.E."/>
            <person name="van Eijk R."/>
            <person name="Schleper C."/>
            <person name="Guy L."/>
            <person name="Ettema T.J."/>
        </authorList>
    </citation>
    <scope>NUCLEOTIDE SEQUENCE</scope>
</reference>
<comment type="caution">
    <text evidence="1">The sequence shown here is derived from an EMBL/GenBank/DDBJ whole genome shotgun (WGS) entry which is preliminary data.</text>
</comment>
<dbReference type="AlphaFoldDB" id="A0A0F9QLY9"/>
<protein>
    <recommendedName>
        <fullName evidence="2">HTH arsR-type domain-containing protein</fullName>
    </recommendedName>
</protein>
<accession>A0A0F9QLY9</accession>
<dbReference type="EMBL" id="LAZR01004699">
    <property type="protein sequence ID" value="KKN06368.1"/>
    <property type="molecule type" value="Genomic_DNA"/>
</dbReference>
<sequence length="48" mass="5374">MANHVKVHRNTASTYVKVLVAEGKAKLTRTMGKINLYSLSKEKGQKED</sequence>
<proteinExistence type="predicted"/>
<gene>
    <name evidence="1" type="ORF">LCGC14_1077940</name>
</gene>
<name>A0A0F9QLY9_9ZZZZ</name>
<organism evidence="1">
    <name type="scientific">marine sediment metagenome</name>
    <dbReference type="NCBI Taxonomy" id="412755"/>
    <lineage>
        <taxon>unclassified sequences</taxon>
        <taxon>metagenomes</taxon>
        <taxon>ecological metagenomes</taxon>
    </lineage>
</organism>